<evidence type="ECO:0000313" key="14">
    <source>
        <dbReference type="EMBL" id="GAL88595.1"/>
    </source>
</evidence>
<dbReference type="PIRSF" id="PIRSF003128">
    <property type="entry name" value="RecN"/>
    <property type="match status" value="1"/>
</dbReference>
<evidence type="ECO:0000256" key="4">
    <source>
        <dbReference type="ARBA" id="ARBA00022741"/>
    </source>
</evidence>
<dbReference type="SUPFAM" id="SSF52540">
    <property type="entry name" value="P-loop containing nucleoside triphosphate hydrolases"/>
    <property type="match status" value="1"/>
</dbReference>
<dbReference type="EMBL" id="BBNS01000032">
    <property type="protein sequence ID" value="GAL72841.1"/>
    <property type="molecule type" value="Genomic_DNA"/>
</dbReference>
<evidence type="ECO:0000313" key="15">
    <source>
        <dbReference type="Proteomes" id="UP000029641"/>
    </source>
</evidence>
<evidence type="ECO:0000256" key="3">
    <source>
        <dbReference type="ARBA" id="ARBA00021315"/>
    </source>
</evidence>
<dbReference type="GO" id="GO:0006310">
    <property type="term" value="P:DNA recombination"/>
    <property type="evidence" value="ECO:0007669"/>
    <property type="project" value="InterPro"/>
</dbReference>
<comment type="caution">
    <text evidence="12">The sequence shown here is derived from an EMBL/GenBank/DDBJ whole genome shotgun (WGS) entry which is preliminary data.</text>
</comment>
<feature type="domain" description="RecF/RecN/SMC N-terminal" evidence="11">
    <location>
        <begin position="2"/>
        <end position="507"/>
    </location>
</feature>
<evidence type="ECO:0000256" key="8">
    <source>
        <dbReference type="ARBA" id="ARBA00033408"/>
    </source>
</evidence>
<feature type="coiled-coil region" evidence="10">
    <location>
        <begin position="335"/>
        <end position="362"/>
    </location>
</feature>
<evidence type="ECO:0000313" key="12">
    <source>
        <dbReference type="EMBL" id="GAL65743.1"/>
    </source>
</evidence>
<evidence type="ECO:0000313" key="16">
    <source>
        <dbReference type="Proteomes" id="UP000030184"/>
    </source>
</evidence>
<dbReference type="OrthoDB" id="9806954at2"/>
<dbReference type="Pfam" id="PF02463">
    <property type="entry name" value="SMC_N"/>
    <property type="match status" value="1"/>
</dbReference>
<accession>A0A090VNY6</accession>
<dbReference type="STRING" id="504487.JCM19538_3108"/>
<dbReference type="GO" id="GO:0009432">
    <property type="term" value="P:SOS response"/>
    <property type="evidence" value="ECO:0007669"/>
    <property type="project" value="TreeGrafter"/>
</dbReference>
<evidence type="ECO:0000256" key="2">
    <source>
        <dbReference type="ARBA" id="ARBA00009441"/>
    </source>
</evidence>
<keyword evidence="6" id="KW-0067">ATP-binding</keyword>
<organism evidence="12 15">
    <name type="scientific">Jejuia pallidilutea</name>
    <dbReference type="NCBI Taxonomy" id="504487"/>
    <lineage>
        <taxon>Bacteria</taxon>
        <taxon>Pseudomonadati</taxon>
        <taxon>Bacteroidota</taxon>
        <taxon>Flavobacteriia</taxon>
        <taxon>Flavobacteriales</taxon>
        <taxon>Flavobacteriaceae</taxon>
        <taxon>Jejuia</taxon>
    </lineage>
</organism>
<evidence type="ECO:0000313" key="13">
    <source>
        <dbReference type="EMBL" id="GAL72841.1"/>
    </source>
</evidence>
<dbReference type="GO" id="GO:0043590">
    <property type="term" value="C:bacterial nucleoid"/>
    <property type="evidence" value="ECO:0007669"/>
    <property type="project" value="TreeGrafter"/>
</dbReference>
<dbReference type="EMBL" id="BBNR01000002">
    <property type="protein sequence ID" value="GAL65743.1"/>
    <property type="molecule type" value="Genomic_DNA"/>
</dbReference>
<dbReference type="CDD" id="cd03241">
    <property type="entry name" value="ABC_RecN"/>
    <property type="match status" value="1"/>
</dbReference>
<dbReference type="EMBL" id="BBNY01000003">
    <property type="protein sequence ID" value="GAL88595.1"/>
    <property type="molecule type" value="Genomic_DNA"/>
</dbReference>
<protein>
    <recommendedName>
        <fullName evidence="3 9">DNA repair protein RecN</fullName>
    </recommendedName>
    <alternativeName>
        <fullName evidence="8 9">Recombination protein N</fullName>
    </alternativeName>
</protein>
<dbReference type="InterPro" id="IPR003395">
    <property type="entry name" value="RecF/RecN/SMC_N"/>
</dbReference>
<reference evidence="16" key="1">
    <citation type="journal article" date="2014" name="Genome Announc.">
        <title>Draft Genome Sequence of Marine Flavobacterium Jejuia pallidilutea Strain 11shimoA1 and Pigmentation Mutants.</title>
        <authorList>
            <person name="Takatani N."/>
            <person name="Nakanishi M."/>
            <person name="Meirelles P."/>
            <person name="Mino S."/>
            <person name="Suda W."/>
            <person name="Oshima K."/>
            <person name="Hattori M."/>
            <person name="Ohkuma M."/>
            <person name="Hosokawa M."/>
            <person name="Miyashita K."/>
            <person name="Thompson F.L."/>
            <person name="Niwa A."/>
            <person name="Sawabe T."/>
            <person name="Sawabe T."/>
        </authorList>
    </citation>
    <scope>NUCLEOTIDE SEQUENCE [LARGE SCALE GENOMIC DNA]</scope>
    <source>
        <strain evidence="16">JCM 19538</strain>
    </source>
</reference>
<keyword evidence="16" id="KW-1185">Reference proteome</keyword>
<comment type="similarity">
    <text evidence="2 9">Belongs to the RecN family.</text>
</comment>
<evidence type="ECO:0000256" key="7">
    <source>
        <dbReference type="ARBA" id="ARBA00023204"/>
    </source>
</evidence>
<dbReference type="Gene3D" id="3.40.50.300">
    <property type="entry name" value="P-loop containing nucleotide triphosphate hydrolases"/>
    <property type="match status" value="2"/>
</dbReference>
<name>A0A090VNY6_9FLAO</name>
<evidence type="ECO:0000256" key="9">
    <source>
        <dbReference type="PIRNR" id="PIRNR003128"/>
    </source>
</evidence>
<dbReference type="InterPro" id="IPR027417">
    <property type="entry name" value="P-loop_NTPase"/>
</dbReference>
<keyword evidence="4" id="KW-0547">Nucleotide-binding</keyword>
<keyword evidence="7 9" id="KW-0234">DNA repair</keyword>
<dbReference type="InterPro" id="IPR004604">
    <property type="entry name" value="DNA_recomb/repair_RecN"/>
</dbReference>
<gene>
    <name evidence="12" type="ORF">JCM19301_3428</name>
    <name evidence="13" type="ORF">JCM19302_201</name>
    <name evidence="14" type="ORF">JCM19538_3108</name>
</gene>
<dbReference type="PANTHER" id="PTHR11059:SF0">
    <property type="entry name" value="DNA REPAIR PROTEIN RECN"/>
    <property type="match status" value="1"/>
</dbReference>
<feature type="coiled-coil region" evidence="10">
    <location>
        <begin position="155"/>
        <end position="236"/>
    </location>
</feature>
<dbReference type="AlphaFoldDB" id="A0A090VNY6"/>
<evidence type="ECO:0000259" key="11">
    <source>
        <dbReference type="Pfam" id="PF02463"/>
    </source>
</evidence>
<comment type="function">
    <text evidence="1 9">May be involved in recombinational repair of damaged DNA.</text>
</comment>
<dbReference type="Proteomes" id="UP000029646">
    <property type="component" value="Unassembled WGS sequence"/>
</dbReference>
<evidence type="ECO:0000256" key="5">
    <source>
        <dbReference type="ARBA" id="ARBA00022763"/>
    </source>
</evidence>
<dbReference type="PANTHER" id="PTHR11059">
    <property type="entry name" value="DNA REPAIR PROTEIN RECN"/>
    <property type="match status" value="1"/>
</dbReference>
<dbReference type="Proteomes" id="UP000030184">
    <property type="component" value="Unassembled WGS sequence"/>
</dbReference>
<keyword evidence="5 9" id="KW-0227">DNA damage</keyword>
<dbReference type="RefSeq" id="WP_042240964.1">
    <property type="nucleotide sequence ID" value="NZ_BBNR01000002.1"/>
</dbReference>
<keyword evidence="10" id="KW-0175">Coiled coil</keyword>
<proteinExistence type="inferred from homology"/>
<dbReference type="Proteomes" id="UP000029641">
    <property type="component" value="Unassembled WGS sequence"/>
</dbReference>
<sequence length="550" mass="61389">MLTSLTIKNYALIDHLKVDFNDGFTIITGETGAGKSILLGGLSLILGKRADLSSLKDTKTKCIIEAVFNVSNYNLKALFKAEDLDYEPQTIIRREILPSGKSRAFVNDSPVNLNSLQLLGERLIDVHSQHQTLQLTTNDFQFQVIDALAGNQKELEDYSGELLAYKQLKRELNELKNLKSEAIKEHDYNSFLLHELVEANLVSDELEVLEEEYETLNNVEIIKERLSEAYQLLSDEQIGVVTSLTALKNNLQKLSGLSSKYQDIYNRVNSALIEVDDIFSEIDVLQADVEADPNRLDVVNSKLQVLNNLLQKHQVATVSELIEIREELTEKVAVTENLDDTIQNKENEIYKAEKALDALAKTIHTKRSKAIPDLIKQLQAILEGLGMPNAQFNIELTPTKTYLSNGKEELSFLFSANKGGSFNALKKAASGGELSRIMLAIKLVLSNYTQLPTIMFDEIDTGVSGEISNKMGDIMLQMSKNMQVFSITHLPQIAAKGHSHFKVYKEDVNNVTQTNLVRLNHDERIVEIAQMLGGTDVSSSAIAHAKELLN</sequence>
<evidence type="ECO:0000256" key="6">
    <source>
        <dbReference type="ARBA" id="ARBA00022840"/>
    </source>
</evidence>
<dbReference type="GO" id="GO:0006281">
    <property type="term" value="P:DNA repair"/>
    <property type="evidence" value="ECO:0007669"/>
    <property type="project" value="UniProtKB-KW"/>
</dbReference>
<evidence type="ECO:0000256" key="1">
    <source>
        <dbReference type="ARBA" id="ARBA00003618"/>
    </source>
</evidence>
<dbReference type="NCBIfam" id="TIGR00634">
    <property type="entry name" value="recN"/>
    <property type="match status" value="1"/>
</dbReference>
<evidence type="ECO:0000256" key="10">
    <source>
        <dbReference type="SAM" id="Coils"/>
    </source>
</evidence>
<dbReference type="GO" id="GO:0005524">
    <property type="term" value="F:ATP binding"/>
    <property type="evidence" value="ECO:0007669"/>
    <property type="project" value="UniProtKB-KW"/>
</dbReference>
<dbReference type="eggNOG" id="COG0497">
    <property type="taxonomic scope" value="Bacteria"/>
</dbReference>